<gene>
    <name evidence="1" type="ORF">NGRA_0404</name>
</gene>
<sequence length="104" mass="12027">MLFHFKCVNLSYLKPDSIDDGPIYIYNALAITFDGVINDAKISCYDSEKKYLKTTEKHTIMHMSVIISCYEIENVSYIKIKIGKEETDYIEVSKKKKAETAMKE</sequence>
<reference evidence="1 2" key="1">
    <citation type="journal article" date="2020" name="Genome Biol. Evol.">
        <title>Comparative genomics of strictly vertically transmitted, feminizing microsporidia endosymbionts of amphipod crustaceans.</title>
        <authorList>
            <person name="Cormier A."/>
            <person name="Chebbi M.A."/>
            <person name="Giraud I."/>
            <person name="Wattier R."/>
            <person name="Teixeira M."/>
            <person name="Gilbert C."/>
            <person name="Rigaud T."/>
            <person name="Cordaux R."/>
        </authorList>
    </citation>
    <scope>NUCLEOTIDE SEQUENCE [LARGE SCALE GENOMIC DNA]</scope>
    <source>
        <strain evidence="1 2">Ou3-Ou53</strain>
    </source>
</reference>
<proteinExistence type="predicted"/>
<dbReference type="Proteomes" id="UP000740883">
    <property type="component" value="Unassembled WGS sequence"/>
</dbReference>
<accession>A0A9P6H0E7</accession>
<name>A0A9P6H0E7_9MICR</name>
<organism evidence="1 2">
    <name type="scientific">Nosema granulosis</name>
    <dbReference type="NCBI Taxonomy" id="83296"/>
    <lineage>
        <taxon>Eukaryota</taxon>
        <taxon>Fungi</taxon>
        <taxon>Fungi incertae sedis</taxon>
        <taxon>Microsporidia</taxon>
        <taxon>Nosematidae</taxon>
        <taxon>Nosema</taxon>
    </lineage>
</organism>
<dbReference type="AlphaFoldDB" id="A0A9P6H0E7"/>
<keyword evidence="2" id="KW-1185">Reference proteome</keyword>
<evidence type="ECO:0000313" key="1">
    <source>
        <dbReference type="EMBL" id="KAF9764640.1"/>
    </source>
</evidence>
<protein>
    <submittedName>
        <fullName evidence="1">Uncharacterized protein</fullName>
    </submittedName>
</protein>
<dbReference type="EMBL" id="SBJO01000014">
    <property type="protein sequence ID" value="KAF9764640.1"/>
    <property type="molecule type" value="Genomic_DNA"/>
</dbReference>
<evidence type="ECO:0000313" key="2">
    <source>
        <dbReference type="Proteomes" id="UP000740883"/>
    </source>
</evidence>
<comment type="caution">
    <text evidence="1">The sequence shown here is derived from an EMBL/GenBank/DDBJ whole genome shotgun (WGS) entry which is preliminary data.</text>
</comment>